<dbReference type="AlphaFoldDB" id="A0AAV4P2U2"/>
<accession>A0AAV4P2U2</accession>
<keyword evidence="2" id="KW-1185">Reference proteome</keyword>
<gene>
    <name evidence="1" type="ORF">CEXT_217831</name>
</gene>
<organism evidence="1 2">
    <name type="scientific">Caerostris extrusa</name>
    <name type="common">Bark spider</name>
    <name type="synonym">Caerostris bankana</name>
    <dbReference type="NCBI Taxonomy" id="172846"/>
    <lineage>
        <taxon>Eukaryota</taxon>
        <taxon>Metazoa</taxon>
        <taxon>Ecdysozoa</taxon>
        <taxon>Arthropoda</taxon>
        <taxon>Chelicerata</taxon>
        <taxon>Arachnida</taxon>
        <taxon>Araneae</taxon>
        <taxon>Araneomorphae</taxon>
        <taxon>Entelegynae</taxon>
        <taxon>Araneoidea</taxon>
        <taxon>Araneidae</taxon>
        <taxon>Caerostris</taxon>
    </lineage>
</organism>
<comment type="caution">
    <text evidence="1">The sequence shown here is derived from an EMBL/GenBank/DDBJ whole genome shotgun (WGS) entry which is preliminary data.</text>
</comment>
<dbReference type="EMBL" id="BPLR01004033">
    <property type="protein sequence ID" value="GIX91532.1"/>
    <property type="molecule type" value="Genomic_DNA"/>
</dbReference>
<dbReference type="Proteomes" id="UP001054945">
    <property type="component" value="Unassembled WGS sequence"/>
</dbReference>
<reference evidence="1 2" key="1">
    <citation type="submission" date="2021-06" db="EMBL/GenBank/DDBJ databases">
        <title>Caerostris extrusa draft genome.</title>
        <authorList>
            <person name="Kono N."/>
            <person name="Arakawa K."/>
        </authorList>
    </citation>
    <scope>NUCLEOTIDE SEQUENCE [LARGE SCALE GENOMIC DNA]</scope>
</reference>
<sequence>MRAVLEDPGGGGGWERESKQCGMRPLPIVCLLPRIGEYLPNLHTCANKNGALMTEGERFPEIILAICNYLSFGCFIRKLHRVSYTEKNFSVIKYDYLSMYLILSN</sequence>
<evidence type="ECO:0000313" key="1">
    <source>
        <dbReference type="EMBL" id="GIX91532.1"/>
    </source>
</evidence>
<evidence type="ECO:0000313" key="2">
    <source>
        <dbReference type="Proteomes" id="UP001054945"/>
    </source>
</evidence>
<protein>
    <submittedName>
        <fullName evidence="1">Uncharacterized protein</fullName>
    </submittedName>
</protein>
<name>A0AAV4P2U2_CAEEX</name>
<proteinExistence type="predicted"/>